<protein>
    <submittedName>
        <fullName evidence="1">Secreted protein</fullName>
    </submittedName>
</protein>
<sequence length="99" mass="11521">MTSAKLSTRVAVFKALRLLISSSRGFAVISSYCNNNQSGLATRRDRKQNSATYSGTQFCSDFEEDLTFYRDIFDYLRPSLRYAVQSIDHSRLRWLEQRH</sequence>
<proteinExistence type="predicted"/>
<evidence type="ECO:0000313" key="1">
    <source>
        <dbReference type="WBParaSite" id="TTAC_0000678001-mRNA-1"/>
    </source>
</evidence>
<accession>A0A0R3X0U4</accession>
<dbReference type="AlphaFoldDB" id="A0A0R3X0U4"/>
<organism evidence="1">
    <name type="scientific">Hydatigena taeniaeformis</name>
    <name type="common">Feline tapeworm</name>
    <name type="synonym">Taenia taeniaeformis</name>
    <dbReference type="NCBI Taxonomy" id="6205"/>
    <lineage>
        <taxon>Eukaryota</taxon>
        <taxon>Metazoa</taxon>
        <taxon>Spiralia</taxon>
        <taxon>Lophotrochozoa</taxon>
        <taxon>Platyhelminthes</taxon>
        <taxon>Cestoda</taxon>
        <taxon>Eucestoda</taxon>
        <taxon>Cyclophyllidea</taxon>
        <taxon>Taeniidae</taxon>
        <taxon>Hydatigera</taxon>
    </lineage>
</organism>
<name>A0A0R3X0U4_HYDTA</name>
<reference evidence="1" key="1">
    <citation type="submission" date="2017-02" db="UniProtKB">
        <authorList>
            <consortium name="WormBaseParasite"/>
        </authorList>
    </citation>
    <scope>IDENTIFICATION</scope>
</reference>
<dbReference type="WBParaSite" id="TTAC_0000678001-mRNA-1">
    <property type="protein sequence ID" value="TTAC_0000678001-mRNA-1"/>
    <property type="gene ID" value="TTAC_0000678001"/>
</dbReference>